<evidence type="ECO:0000313" key="1">
    <source>
        <dbReference type="EMBL" id="KAI7939868.1"/>
    </source>
</evidence>
<keyword evidence="2" id="KW-1185">Reference proteome</keyword>
<name>A0ACC0DW32_9BASI</name>
<comment type="caution">
    <text evidence="1">The sequence shown here is derived from an EMBL/GenBank/DDBJ whole genome shotgun (WGS) entry which is preliminary data.</text>
</comment>
<organism evidence="1 2">
    <name type="scientific">Puccinia striiformis f. sp. tritici</name>
    <dbReference type="NCBI Taxonomy" id="168172"/>
    <lineage>
        <taxon>Eukaryota</taxon>
        <taxon>Fungi</taxon>
        <taxon>Dikarya</taxon>
        <taxon>Basidiomycota</taxon>
        <taxon>Pucciniomycotina</taxon>
        <taxon>Pucciniomycetes</taxon>
        <taxon>Pucciniales</taxon>
        <taxon>Pucciniaceae</taxon>
        <taxon>Puccinia</taxon>
    </lineage>
</organism>
<proteinExistence type="predicted"/>
<reference evidence="2" key="1">
    <citation type="journal article" date="2018" name="BMC Genomics">
        <title>Genomic insights into host adaptation between the wheat stripe rust pathogen (Puccinia striiformis f. sp. tritici) and the barley stripe rust pathogen (Puccinia striiformis f. sp. hordei).</title>
        <authorList>
            <person name="Xia C."/>
            <person name="Wang M."/>
            <person name="Yin C."/>
            <person name="Cornejo O.E."/>
            <person name="Hulbert S.H."/>
            <person name="Chen X."/>
        </authorList>
    </citation>
    <scope>NUCLEOTIDE SEQUENCE [LARGE SCALE GENOMIC DNA]</scope>
    <source>
        <strain evidence="2">93-210</strain>
    </source>
</reference>
<reference evidence="1 2" key="3">
    <citation type="journal article" date="2022" name="Microbiol. Spectr.">
        <title>Folding features and dynamics of 3D genome architecture in plant fungal pathogens.</title>
        <authorList>
            <person name="Xia C."/>
        </authorList>
    </citation>
    <scope>NUCLEOTIDE SEQUENCE [LARGE SCALE GENOMIC DNA]</scope>
    <source>
        <strain evidence="1 2">93-210</strain>
    </source>
</reference>
<accession>A0ACC0DW32</accession>
<gene>
    <name evidence="1" type="ORF">MJO28_013520</name>
</gene>
<dbReference type="Proteomes" id="UP001060170">
    <property type="component" value="Chromosome 14"/>
</dbReference>
<dbReference type="EMBL" id="CM045878">
    <property type="protein sequence ID" value="KAI7939868.1"/>
    <property type="molecule type" value="Genomic_DNA"/>
</dbReference>
<sequence>MDPLLEQFIFSWWIGGPMESARKTFIRRLPMAKLIRGEPARIAHRSFSMSSKEHPRNIYVAMSGGVDSSVAAHLLLNSGHPASKVKPIFVRSWANEEATADYPTDSRIKTNCQWRKDWNDLVQVCHQLKIGPPQLIDLSKEYWNRVWEPCLEVWRNGGTPNTDVLCNRYIKFGVLAQRIFQDDPDSLLATGHYARLEYQPRLQLMSAVDKRKDQSYYLSTTSPDILRRTIFPLGTLTKIEVRDIAQQLGLVNARKKESVGVCFVEPSIRKGQFNHFLAEHLHESPGDIVNKNGIKLGTHQGLWNYTIGQRCRIPSQSTKMFVARKDIQKNKIVVVPSHNHADLYSTIIHCQDFHWINPDFNSQVGRKGIAAKIRTGTIDPIPCTLEFLKYAFFHLFIPIDDITTTLGTVVWSSPEGSDIRVELDNEHGVASGQILVLHREEEVLGGGVIRLAFRDKCHEEESTL</sequence>
<protein>
    <submittedName>
        <fullName evidence="1">Uncharacterized protein</fullName>
    </submittedName>
</protein>
<evidence type="ECO:0000313" key="2">
    <source>
        <dbReference type="Proteomes" id="UP001060170"/>
    </source>
</evidence>
<reference evidence="2" key="2">
    <citation type="journal article" date="2018" name="Mol. Plant Microbe Interact.">
        <title>Genome sequence resources for the wheat stripe rust pathogen (Puccinia striiformis f. sp. tritici) and the barley stripe rust pathogen (Puccinia striiformis f. sp. hordei).</title>
        <authorList>
            <person name="Xia C."/>
            <person name="Wang M."/>
            <person name="Yin C."/>
            <person name="Cornejo O.E."/>
            <person name="Hulbert S.H."/>
            <person name="Chen X."/>
        </authorList>
    </citation>
    <scope>NUCLEOTIDE SEQUENCE [LARGE SCALE GENOMIC DNA]</scope>
    <source>
        <strain evidence="2">93-210</strain>
    </source>
</reference>